<dbReference type="InterPro" id="IPR033122">
    <property type="entry name" value="LETM1-like_RBD"/>
</dbReference>
<accession>A0A8K0UKB8</accession>
<evidence type="ECO:0000256" key="3">
    <source>
        <dbReference type="ARBA" id="ARBA00022792"/>
    </source>
</evidence>
<evidence type="ECO:0000256" key="5">
    <source>
        <dbReference type="ARBA" id="ARBA00023128"/>
    </source>
</evidence>
<evidence type="ECO:0000256" key="7">
    <source>
        <dbReference type="PROSITE-ProRule" id="PRU01094"/>
    </source>
</evidence>
<dbReference type="Pfam" id="PF07766">
    <property type="entry name" value="LETM1_RBD"/>
    <property type="match status" value="2"/>
</dbReference>
<keyword evidence="12" id="KW-1185">Reference proteome</keyword>
<keyword evidence="3" id="KW-0999">Mitochondrion inner membrane</keyword>
<keyword evidence="5 7" id="KW-0496">Mitochondrion</keyword>
<protein>
    <recommendedName>
        <fullName evidence="10">Letm1 RBD domain-containing protein</fullName>
    </recommendedName>
</protein>
<keyword evidence="6 9" id="KW-0472">Membrane</keyword>
<dbReference type="InterPro" id="IPR044202">
    <property type="entry name" value="LETM1/MDM38-like"/>
</dbReference>
<feature type="transmembrane region" description="Helical" evidence="9">
    <location>
        <begin position="225"/>
        <end position="250"/>
    </location>
</feature>
<evidence type="ECO:0000259" key="10">
    <source>
        <dbReference type="PROSITE" id="PS51758"/>
    </source>
</evidence>
<dbReference type="PANTHER" id="PTHR14009">
    <property type="entry name" value="LEUCINE ZIPPER-EF-HAND CONTAINING TRANSMEMBRANE PROTEIN"/>
    <property type="match status" value="1"/>
</dbReference>
<dbReference type="GO" id="GO:0043022">
    <property type="term" value="F:ribosome binding"/>
    <property type="evidence" value="ECO:0007669"/>
    <property type="project" value="InterPro"/>
</dbReference>
<sequence length="412" mass="45541">MISALRRDGVALGNSAIRRHSSTIKASHHRHILRQHVLLPNGQRVQLVASARHFSCTTRRLASVPQDPEKLPLSDGAPPHIPPPKKHKVDLKPGPLKPRTPEAASTLPSSPLPEHNASLTKPSDTTSPASSTEPSGSVIETAKQDFADASQHGILAPPPEGASRIRTLFHQAKELFKFYVRGLKLIFTNSKRAKEMQERVKAGGPPLSRWETRFIRTCKEDMLKLIPFAMIIIILEEIIPLVVLYAPFILPSTCILPSQKERIDAKKREKQRVFLASYQEIFAQLAENAAADASVDSSLSGVLVKPIAGLVGLSTYTPRFLQVSALKRHLKMLSDDDALLLHEHKGAHLTQAELRQALFDRGIITDEVPQDLWRSRLNWWLDSAEKLSSSSSAADPASVRLRLIAQGVLGRF</sequence>
<dbReference type="GO" id="GO:0030003">
    <property type="term" value="P:intracellular monoatomic cation homeostasis"/>
    <property type="evidence" value="ECO:0007669"/>
    <property type="project" value="TreeGrafter"/>
</dbReference>
<dbReference type="PROSITE" id="PS51758">
    <property type="entry name" value="LETM1_RBD"/>
    <property type="match status" value="1"/>
</dbReference>
<proteinExistence type="predicted"/>
<comment type="caution">
    <text evidence="11">The sequence shown here is derived from an EMBL/GenBank/DDBJ whole genome shotgun (WGS) entry which is preliminary data.</text>
</comment>
<feature type="domain" description="Letm1 RBD" evidence="10">
    <location>
        <begin position="237"/>
        <end position="412"/>
    </location>
</feature>
<evidence type="ECO:0000256" key="4">
    <source>
        <dbReference type="ARBA" id="ARBA00022989"/>
    </source>
</evidence>
<dbReference type="Proteomes" id="UP000813824">
    <property type="component" value="Unassembled WGS sequence"/>
</dbReference>
<dbReference type="OrthoDB" id="73691at2759"/>
<dbReference type="AlphaFoldDB" id="A0A8K0UKB8"/>
<dbReference type="GO" id="GO:0005743">
    <property type="term" value="C:mitochondrial inner membrane"/>
    <property type="evidence" value="ECO:0007669"/>
    <property type="project" value="UniProtKB-SubCell"/>
</dbReference>
<evidence type="ECO:0000256" key="8">
    <source>
        <dbReference type="SAM" id="MobiDB-lite"/>
    </source>
</evidence>
<feature type="region of interest" description="Disordered" evidence="8">
    <location>
        <begin position="59"/>
        <end position="137"/>
    </location>
</feature>
<keyword evidence="2 9" id="KW-0812">Transmembrane</keyword>
<name>A0A8K0UKB8_9AGAR</name>
<feature type="compositionally biased region" description="Polar residues" evidence="8">
    <location>
        <begin position="117"/>
        <end position="135"/>
    </location>
</feature>
<evidence type="ECO:0000313" key="12">
    <source>
        <dbReference type="Proteomes" id="UP000813824"/>
    </source>
</evidence>
<evidence type="ECO:0000256" key="6">
    <source>
        <dbReference type="ARBA" id="ARBA00023136"/>
    </source>
</evidence>
<evidence type="ECO:0000256" key="9">
    <source>
        <dbReference type="SAM" id="Phobius"/>
    </source>
</evidence>
<evidence type="ECO:0000313" key="11">
    <source>
        <dbReference type="EMBL" id="KAH8093921.1"/>
    </source>
</evidence>
<organism evidence="11 12">
    <name type="scientific">Cristinia sonorae</name>
    <dbReference type="NCBI Taxonomy" id="1940300"/>
    <lineage>
        <taxon>Eukaryota</taxon>
        <taxon>Fungi</taxon>
        <taxon>Dikarya</taxon>
        <taxon>Basidiomycota</taxon>
        <taxon>Agaricomycotina</taxon>
        <taxon>Agaricomycetes</taxon>
        <taxon>Agaricomycetidae</taxon>
        <taxon>Agaricales</taxon>
        <taxon>Pleurotineae</taxon>
        <taxon>Stephanosporaceae</taxon>
        <taxon>Cristinia</taxon>
    </lineage>
</organism>
<dbReference type="EMBL" id="JAEVFJ010000027">
    <property type="protein sequence ID" value="KAH8093921.1"/>
    <property type="molecule type" value="Genomic_DNA"/>
</dbReference>
<evidence type="ECO:0000256" key="1">
    <source>
        <dbReference type="ARBA" id="ARBA00004434"/>
    </source>
</evidence>
<reference evidence="11" key="1">
    <citation type="journal article" date="2021" name="New Phytol.">
        <title>Evolutionary innovations through gain and loss of genes in the ectomycorrhizal Boletales.</title>
        <authorList>
            <person name="Wu G."/>
            <person name="Miyauchi S."/>
            <person name="Morin E."/>
            <person name="Kuo A."/>
            <person name="Drula E."/>
            <person name="Varga T."/>
            <person name="Kohler A."/>
            <person name="Feng B."/>
            <person name="Cao Y."/>
            <person name="Lipzen A."/>
            <person name="Daum C."/>
            <person name="Hundley H."/>
            <person name="Pangilinan J."/>
            <person name="Johnson J."/>
            <person name="Barry K."/>
            <person name="LaButti K."/>
            <person name="Ng V."/>
            <person name="Ahrendt S."/>
            <person name="Min B."/>
            <person name="Choi I.G."/>
            <person name="Park H."/>
            <person name="Plett J.M."/>
            <person name="Magnuson J."/>
            <person name="Spatafora J.W."/>
            <person name="Nagy L.G."/>
            <person name="Henrissat B."/>
            <person name="Grigoriev I.V."/>
            <person name="Yang Z.L."/>
            <person name="Xu J."/>
            <person name="Martin F.M."/>
        </authorList>
    </citation>
    <scope>NUCLEOTIDE SEQUENCE</scope>
    <source>
        <strain evidence="11">KKN 215</strain>
    </source>
</reference>
<dbReference type="PANTHER" id="PTHR14009:SF1">
    <property type="entry name" value="MITOCHONDRIAL PROTON_CALCIUM EXCHANGER PROTEIN"/>
    <property type="match status" value="1"/>
</dbReference>
<keyword evidence="4 9" id="KW-1133">Transmembrane helix</keyword>
<gene>
    <name evidence="11" type="ORF">BXZ70DRAFT_1079150</name>
</gene>
<comment type="subcellular location">
    <subcellularLocation>
        <location evidence="1">Mitochondrion inner membrane</location>
        <topology evidence="1">Single-pass membrane protein</topology>
    </subcellularLocation>
</comment>
<evidence type="ECO:0000256" key="2">
    <source>
        <dbReference type="ARBA" id="ARBA00022692"/>
    </source>
</evidence>